<evidence type="ECO:0000256" key="3">
    <source>
        <dbReference type="ARBA" id="ARBA00023274"/>
    </source>
</evidence>
<dbReference type="InterPro" id="IPR011332">
    <property type="entry name" value="Ribosomal_zn-bd"/>
</dbReference>
<dbReference type="GO" id="GO:0005840">
    <property type="term" value="C:ribosome"/>
    <property type="evidence" value="ECO:0007669"/>
    <property type="project" value="UniProtKB-KW"/>
</dbReference>
<dbReference type="GO" id="GO:0005737">
    <property type="term" value="C:cytoplasm"/>
    <property type="evidence" value="ECO:0007669"/>
    <property type="project" value="UniProtKB-ARBA"/>
</dbReference>
<dbReference type="GO" id="GO:0006412">
    <property type="term" value="P:translation"/>
    <property type="evidence" value="ECO:0007669"/>
    <property type="project" value="InterPro"/>
</dbReference>
<gene>
    <name evidence="5" type="primary">rpl33</name>
</gene>
<dbReference type="InterPro" id="IPR038584">
    <property type="entry name" value="Ribosomal_bL33_sf"/>
</dbReference>
<protein>
    <recommendedName>
        <fullName evidence="4">Large ribosomal subunit protein bL33c</fullName>
    </recommendedName>
</protein>
<dbReference type="AlphaFoldDB" id="A0A3S8UVW5"/>
<dbReference type="HAMAP" id="MF_00294">
    <property type="entry name" value="Ribosomal_bL33"/>
    <property type="match status" value="1"/>
</dbReference>
<dbReference type="PANTHER" id="PTHR43168:SF2">
    <property type="entry name" value="LARGE RIBOSOMAL SUBUNIT PROTEIN BL33C"/>
    <property type="match status" value="1"/>
</dbReference>
<name>A0A3S8UVW5_9FLOR</name>
<dbReference type="InterPro" id="IPR018264">
    <property type="entry name" value="Ribosomal_bL33_CS"/>
</dbReference>
<dbReference type="PROSITE" id="PS00582">
    <property type="entry name" value="RIBOSOMAL_L33"/>
    <property type="match status" value="1"/>
</dbReference>
<dbReference type="Gene3D" id="2.20.28.120">
    <property type="entry name" value="Ribosomal protein L33"/>
    <property type="match status" value="1"/>
</dbReference>
<dbReference type="NCBIfam" id="NF001764">
    <property type="entry name" value="PRK00504.1"/>
    <property type="match status" value="1"/>
</dbReference>
<evidence type="ECO:0000256" key="4">
    <source>
        <dbReference type="ARBA" id="ARBA00035276"/>
    </source>
</evidence>
<reference evidence="5" key="1">
    <citation type="journal article" date="2018" name="J. Phycol.">
        <title>Molecular phylogenetics supports a clade of red algal parasites retaining native plastids: taxonomy and terminology revised.</title>
        <authorList>
            <person name="Salomaki E.D."/>
            <person name="Lane C.E."/>
        </authorList>
    </citation>
    <scope>NUCLEOTIDE SEQUENCE</scope>
</reference>
<evidence type="ECO:0000256" key="1">
    <source>
        <dbReference type="ARBA" id="ARBA00007596"/>
    </source>
</evidence>
<dbReference type="GO" id="GO:0003735">
    <property type="term" value="F:structural constituent of ribosome"/>
    <property type="evidence" value="ECO:0007669"/>
    <property type="project" value="InterPro"/>
</dbReference>
<dbReference type="InterPro" id="IPR001705">
    <property type="entry name" value="Ribosomal_bL33"/>
</dbReference>
<keyword evidence="3" id="KW-0687">Ribonucleoprotein</keyword>
<comment type="similarity">
    <text evidence="1">Belongs to the bacterial ribosomal protein bL33 family.</text>
</comment>
<keyword evidence="5" id="KW-0934">Plastid</keyword>
<dbReference type="SUPFAM" id="SSF57829">
    <property type="entry name" value="Zn-binding ribosomal proteins"/>
    <property type="match status" value="1"/>
</dbReference>
<sequence length="71" mass="8610">MIKNKSSRILITLECSCRNIKKNILNQSKNQRRNGIFRYITYKNKQNTPNRLELKKFCVYCNCHQLFKEIK</sequence>
<dbReference type="NCBIfam" id="TIGR01023">
    <property type="entry name" value="rpmG_bact"/>
    <property type="match status" value="1"/>
</dbReference>
<dbReference type="Pfam" id="PF00471">
    <property type="entry name" value="Ribosomal_L33"/>
    <property type="match status" value="1"/>
</dbReference>
<geneLocation type="plastid" evidence="5"/>
<keyword evidence="2 5" id="KW-0689">Ribosomal protein</keyword>
<evidence type="ECO:0000313" key="5">
    <source>
        <dbReference type="EMBL" id="AZL87969.1"/>
    </source>
</evidence>
<organism evidence="5">
    <name type="scientific">Leachiella pacifica</name>
    <dbReference type="NCBI Taxonomy" id="282357"/>
    <lineage>
        <taxon>Eukaryota</taxon>
        <taxon>Rhodophyta</taxon>
        <taxon>Florideophyceae</taxon>
        <taxon>Rhodymeniophycidae</taxon>
        <taxon>Gigartinales</taxon>
        <taxon>Choreocolacaceae</taxon>
        <taxon>Leachiella</taxon>
    </lineage>
</organism>
<evidence type="ECO:0000256" key="2">
    <source>
        <dbReference type="ARBA" id="ARBA00022980"/>
    </source>
</evidence>
<dbReference type="PANTHER" id="PTHR43168">
    <property type="entry name" value="50S RIBOSOMAL PROTEIN L33, CHLOROPLASTIC"/>
    <property type="match status" value="1"/>
</dbReference>
<proteinExistence type="inferred from homology"/>
<dbReference type="EMBL" id="MK039116">
    <property type="protein sequence ID" value="AZL87969.1"/>
    <property type="molecule type" value="Genomic_DNA"/>
</dbReference>
<accession>A0A3S8UVW5</accession>
<dbReference type="GO" id="GO:1990904">
    <property type="term" value="C:ribonucleoprotein complex"/>
    <property type="evidence" value="ECO:0007669"/>
    <property type="project" value="UniProtKB-KW"/>
</dbReference>